<keyword evidence="2" id="KW-1185">Reference proteome</keyword>
<comment type="caution">
    <text evidence="1">The sequence shown here is derived from an EMBL/GenBank/DDBJ whole genome shotgun (WGS) entry which is preliminary data.</text>
</comment>
<dbReference type="EMBL" id="BAEK01000017">
    <property type="protein sequence ID" value="GAC03756.1"/>
    <property type="molecule type" value="Genomic_DNA"/>
</dbReference>
<reference evidence="1 2" key="1">
    <citation type="journal article" date="2014" name="Environ. Microbiol.">
        <title>Comparative genomics of the marine bacterial genus Glaciecola reveals the high degree of genomic diversity and genomic characteristic for cold adaptation.</title>
        <authorList>
            <person name="Qin Q.L."/>
            <person name="Xie B.B."/>
            <person name="Yu Y."/>
            <person name="Shu Y.L."/>
            <person name="Rong J.C."/>
            <person name="Zhang Y.J."/>
            <person name="Zhao D.L."/>
            <person name="Chen X.L."/>
            <person name="Zhang X.Y."/>
            <person name="Chen B."/>
            <person name="Zhou B.C."/>
            <person name="Zhang Y.Z."/>
        </authorList>
    </citation>
    <scope>NUCLEOTIDE SEQUENCE [LARGE SCALE GENOMIC DNA]</scope>
    <source>
        <strain evidence="1 2">NO2</strain>
    </source>
</reference>
<proteinExistence type="predicted"/>
<dbReference type="Proteomes" id="UP000008372">
    <property type="component" value="Unassembled WGS sequence"/>
</dbReference>
<organism evidence="1 2">
    <name type="scientific">Paraglaciecola agarilytica NO2</name>
    <dbReference type="NCBI Taxonomy" id="1125747"/>
    <lineage>
        <taxon>Bacteria</taxon>
        <taxon>Pseudomonadati</taxon>
        <taxon>Pseudomonadota</taxon>
        <taxon>Gammaproteobacteria</taxon>
        <taxon>Alteromonadales</taxon>
        <taxon>Alteromonadaceae</taxon>
        <taxon>Paraglaciecola</taxon>
    </lineage>
</organism>
<protein>
    <submittedName>
        <fullName evidence="1">Uncharacterized protein</fullName>
    </submittedName>
</protein>
<name>A0ABQ0I375_9ALTE</name>
<evidence type="ECO:0000313" key="1">
    <source>
        <dbReference type="EMBL" id="GAC03756.1"/>
    </source>
</evidence>
<gene>
    <name evidence="1" type="ORF">GAGA_0893</name>
</gene>
<evidence type="ECO:0000313" key="2">
    <source>
        <dbReference type="Proteomes" id="UP000008372"/>
    </source>
</evidence>
<accession>A0ABQ0I375</accession>
<sequence length="38" mass="4273">MNLNNGTNFLCRNADLNSKTLSVLASWNHLELDLIKAK</sequence>